<dbReference type="InterPro" id="IPR011009">
    <property type="entry name" value="Kinase-like_dom_sf"/>
</dbReference>
<dbReference type="Gene3D" id="1.10.510.10">
    <property type="entry name" value="Transferase(Phosphotransferase) domain 1"/>
    <property type="match status" value="1"/>
</dbReference>
<evidence type="ECO:0000313" key="4">
    <source>
        <dbReference type="Proteomes" id="UP000334990"/>
    </source>
</evidence>
<gene>
    <name evidence="3" type="ORF">Acor_17780</name>
</gene>
<feature type="transmembrane region" description="Helical" evidence="2">
    <location>
        <begin position="333"/>
        <end position="351"/>
    </location>
</feature>
<accession>A0A5M3VSI3</accession>
<evidence type="ECO:0000256" key="2">
    <source>
        <dbReference type="SAM" id="Phobius"/>
    </source>
</evidence>
<dbReference type="OrthoDB" id="3328426at2"/>
<sequence length="461" mass="48034">MHDGGSVAGHRLTGRVRISELGTWHDAVAPDGTPSGLLRFEQRLLADPAARDRLVAAVGADRRLQQGGHSGLLPVADLVTARGDVWLISGRRAMPTVAELLTDGGRTPDSGSAATILVETAQALLTVHAAGLTHGALHPGTIVIGEDGTAMLAERGLLEALRSEPTSVERDVAAWSGLARGLAASWAAGQSAQLLDRAAAMAATRGLSAARDTLLGGRDLLPAGFTTRERLVQTLHVWSAADVPTAPPPPAVPETGEMRTLLDPGVIRAQDPAGPGAPADGSGMRFGPGVPVDTTAAQIWRQGRNQSTQHTPDLRGHVSGPAAAGRPSKRRTAWAGSILLAILIAAVILWLRQAPGLALEVAKVDVQAPKKVQGCDSTAKIVAVVSTNGGAGTFSYVWEQSDGRKIHETQRVESDTKSLDLPLLWKVTGTGSLKGTATLRILDHTATGKPIQDKASFSYKC</sequence>
<dbReference type="AlphaFoldDB" id="A0A5M3VSI3"/>
<evidence type="ECO:0008006" key="5">
    <source>
        <dbReference type="Google" id="ProtNLM"/>
    </source>
</evidence>
<keyword evidence="4" id="KW-1185">Reference proteome</keyword>
<proteinExistence type="predicted"/>
<keyword evidence="2" id="KW-0812">Transmembrane</keyword>
<evidence type="ECO:0000256" key="1">
    <source>
        <dbReference type="SAM" id="MobiDB-lite"/>
    </source>
</evidence>
<name>A0A5M3VSI3_9ACTN</name>
<protein>
    <recommendedName>
        <fullName evidence="5">Protein kinase domain-containing protein</fullName>
    </recommendedName>
</protein>
<feature type="region of interest" description="Disordered" evidence="1">
    <location>
        <begin position="303"/>
        <end position="328"/>
    </location>
</feature>
<comment type="caution">
    <text evidence="3">The sequence shown here is derived from an EMBL/GenBank/DDBJ whole genome shotgun (WGS) entry which is preliminary data.</text>
</comment>
<keyword evidence="2" id="KW-0472">Membrane</keyword>
<evidence type="ECO:0000313" key="3">
    <source>
        <dbReference type="EMBL" id="GER99714.1"/>
    </source>
</evidence>
<reference evidence="3 4" key="1">
    <citation type="submission" date="2019-10" db="EMBL/GenBank/DDBJ databases">
        <title>Whole genome shotgun sequence of Acrocarpospora corrugata NBRC 13972.</title>
        <authorList>
            <person name="Ichikawa N."/>
            <person name="Kimura A."/>
            <person name="Kitahashi Y."/>
            <person name="Komaki H."/>
            <person name="Oguchi A."/>
        </authorList>
    </citation>
    <scope>NUCLEOTIDE SEQUENCE [LARGE SCALE GENOMIC DNA]</scope>
    <source>
        <strain evidence="3 4">NBRC 13972</strain>
    </source>
</reference>
<organism evidence="3 4">
    <name type="scientific">Acrocarpospora corrugata</name>
    <dbReference type="NCBI Taxonomy" id="35763"/>
    <lineage>
        <taxon>Bacteria</taxon>
        <taxon>Bacillati</taxon>
        <taxon>Actinomycetota</taxon>
        <taxon>Actinomycetes</taxon>
        <taxon>Streptosporangiales</taxon>
        <taxon>Streptosporangiaceae</taxon>
        <taxon>Acrocarpospora</taxon>
    </lineage>
</organism>
<dbReference type="Proteomes" id="UP000334990">
    <property type="component" value="Unassembled WGS sequence"/>
</dbReference>
<dbReference type="RefSeq" id="WP_155336095.1">
    <property type="nucleotide sequence ID" value="NZ_BAAABN010000020.1"/>
</dbReference>
<keyword evidence="2" id="KW-1133">Transmembrane helix</keyword>
<dbReference type="SUPFAM" id="SSF56112">
    <property type="entry name" value="Protein kinase-like (PK-like)"/>
    <property type="match status" value="1"/>
</dbReference>
<dbReference type="EMBL" id="BLAD01000041">
    <property type="protein sequence ID" value="GER99714.1"/>
    <property type="molecule type" value="Genomic_DNA"/>
</dbReference>